<sequence>MTENSRIVADSVAPVKIVAAKGGPITNGHHPHLNGGVVAPGDKKTAAPLLDPAHGAVHEPPDGGTRAWLVMVAAFLCNGVLFGVINTYSVIYLTLQKQLNEIGDKEASSKAALVGSLTIGTTFLLSPVSGILTDKIGLRRTTFIGGLLTCSGMLLSSFFTHSVTALYFTYGIMFGLGAALAYTPSLAILGHYFKRYLGFVNGIVTAGSSVFTAIMPLCLDYLVQHTGLATSFRILAIISSFVIFCALLYKPLQPPPPPPKIKPGRSAANNFFRSFINFDNWKKRRYIIWAVSIPIALFGYFVPYVHMGKFVKDNFPGKGENLPVMCIGITSGLGRLLFGFIADMPRVNRVLLQQMSFVLIGTLTMCLPATGSFPLLLAITLAMGLFDGCFISLLGPIAYDICGPRGATQAIGFLLGMCSLPLTLGPPVAGMLYDHTGSYQLPFILAGIPPLFGASTMFLIRCVKDDEPKKNAVAEPRPEPLAHNAWDCENQTDEGKPLNGGAGQVLLERRATLASAGINAKSPLLTHASVSSLVLEAYIADNPVFRSYTERKYRYGNL</sequence>
<dbReference type="FunFam" id="1.20.1250.20:FF:000413">
    <property type="entry name" value="Karmoisin, isoform B"/>
    <property type="match status" value="1"/>
</dbReference>
<accession>A0A2M4A054</accession>
<feature type="transmembrane region" description="Helical" evidence="2">
    <location>
        <begin position="111"/>
        <end position="131"/>
    </location>
</feature>
<dbReference type="SUPFAM" id="SSF103473">
    <property type="entry name" value="MFS general substrate transporter"/>
    <property type="match status" value="1"/>
</dbReference>
<dbReference type="InterPro" id="IPR050327">
    <property type="entry name" value="Proton-linked_MCT"/>
</dbReference>
<dbReference type="GO" id="GO:0016020">
    <property type="term" value="C:membrane"/>
    <property type="evidence" value="ECO:0007669"/>
    <property type="project" value="UniProtKB-SubCell"/>
</dbReference>
<dbReference type="PANTHER" id="PTHR11360">
    <property type="entry name" value="MONOCARBOXYLATE TRANSPORTER"/>
    <property type="match status" value="1"/>
</dbReference>
<dbReference type="EMBL" id="GGFK01000801">
    <property type="protein sequence ID" value="MBW34122.1"/>
    <property type="molecule type" value="Transcribed_RNA"/>
</dbReference>
<organism evidence="4">
    <name type="scientific">Anopheles triannulatus</name>
    <dbReference type="NCBI Taxonomy" id="58253"/>
    <lineage>
        <taxon>Eukaryota</taxon>
        <taxon>Metazoa</taxon>
        <taxon>Ecdysozoa</taxon>
        <taxon>Arthropoda</taxon>
        <taxon>Hexapoda</taxon>
        <taxon>Insecta</taxon>
        <taxon>Pterygota</taxon>
        <taxon>Neoptera</taxon>
        <taxon>Endopterygota</taxon>
        <taxon>Diptera</taxon>
        <taxon>Nematocera</taxon>
        <taxon>Culicoidea</taxon>
        <taxon>Culicidae</taxon>
        <taxon>Anophelinae</taxon>
        <taxon>Anopheles</taxon>
    </lineage>
</organism>
<keyword evidence="2" id="KW-0472">Membrane</keyword>
<feature type="transmembrane region" description="Helical" evidence="2">
    <location>
        <begin position="196"/>
        <end position="222"/>
    </location>
</feature>
<feature type="transmembrane region" description="Helical" evidence="2">
    <location>
        <begin position="322"/>
        <end position="338"/>
    </location>
</feature>
<name>A0A2M4A054_9DIPT</name>
<feature type="transmembrane region" description="Helical" evidence="2">
    <location>
        <begin position="68"/>
        <end position="91"/>
    </location>
</feature>
<dbReference type="InterPro" id="IPR020846">
    <property type="entry name" value="MFS_dom"/>
</dbReference>
<dbReference type="InterPro" id="IPR011701">
    <property type="entry name" value="MFS"/>
</dbReference>
<dbReference type="PROSITE" id="PS50850">
    <property type="entry name" value="MFS"/>
    <property type="match status" value="1"/>
</dbReference>
<feature type="transmembrane region" description="Helical" evidence="2">
    <location>
        <begin position="286"/>
        <end position="302"/>
    </location>
</feature>
<feature type="transmembrane region" description="Helical" evidence="2">
    <location>
        <begin position="228"/>
        <end position="249"/>
    </location>
</feature>
<dbReference type="GO" id="GO:0022857">
    <property type="term" value="F:transmembrane transporter activity"/>
    <property type="evidence" value="ECO:0007669"/>
    <property type="project" value="InterPro"/>
</dbReference>
<feature type="transmembrane region" description="Helical" evidence="2">
    <location>
        <begin position="143"/>
        <end position="161"/>
    </location>
</feature>
<keyword evidence="2" id="KW-0812">Transmembrane</keyword>
<evidence type="ECO:0000313" key="4">
    <source>
        <dbReference type="EMBL" id="MBW34122.1"/>
    </source>
</evidence>
<feature type="transmembrane region" description="Helical" evidence="2">
    <location>
        <begin position="350"/>
        <end position="370"/>
    </location>
</feature>
<protein>
    <submittedName>
        <fullName evidence="4">Putative monocarboxylate transporter</fullName>
    </submittedName>
</protein>
<dbReference type="Pfam" id="PF07690">
    <property type="entry name" value="MFS_1"/>
    <property type="match status" value="1"/>
</dbReference>
<dbReference type="PANTHER" id="PTHR11360:SF312">
    <property type="entry name" value="KARMOISIN, ISOFORM B"/>
    <property type="match status" value="1"/>
</dbReference>
<feature type="transmembrane region" description="Helical" evidence="2">
    <location>
        <begin position="411"/>
        <end position="433"/>
    </location>
</feature>
<comment type="subcellular location">
    <subcellularLocation>
        <location evidence="1">Membrane</location>
        <topology evidence="1">Multi-pass membrane protein</topology>
    </subcellularLocation>
</comment>
<feature type="transmembrane region" description="Helical" evidence="2">
    <location>
        <begin position="167"/>
        <end position="189"/>
    </location>
</feature>
<keyword evidence="2" id="KW-1133">Transmembrane helix</keyword>
<dbReference type="Gene3D" id="1.20.1250.20">
    <property type="entry name" value="MFS general substrate transporter like domains"/>
    <property type="match status" value="2"/>
</dbReference>
<dbReference type="AlphaFoldDB" id="A0A2M4A054"/>
<feature type="transmembrane region" description="Helical" evidence="2">
    <location>
        <begin position="376"/>
        <end position="399"/>
    </location>
</feature>
<reference evidence="4" key="1">
    <citation type="submission" date="2018-01" db="EMBL/GenBank/DDBJ databases">
        <title>An insight into the sialome of Amazonian anophelines.</title>
        <authorList>
            <person name="Ribeiro J.M."/>
            <person name="Scarpassa V."/>
            <person name="Calvo E."/>
        </authorList>
    </citation>
    <scope>NUCLEOTIDE SEQUENCE</scope>
    <source>
        <tissue evidence="4">Salivary glands</tissue>
    </source>
</reference>
<feature type="transmembrane region" description="Helical" evidence="2">
    <location>
        <begin position="439"/>
        <end position="460"/>
    </location>
</feature>
<evidence type="ECO:0000256" key="2">
    <source>
        <dbReference type="SAM" id="Phobius"/>
    </source>
</evidence>
<feature type="domain" description="Major facilitator superfamily (MFS) profile" evidence="3">
    <location>
        <begin position="67"/>
        <end position="465"/>
    </location>
</feature>
<dbReference type="InterPro" id="IPR036259">
    <property type="entry name" value="MFS_trans_sf"/>
</dbReference>
<proteinExistence type="predicted"/>
<evidence type="ECO:0000259" key="3">
    <source>
        <dbReference type="PROSITE" id="PS50850"/>
    </source>
</evidence>
<evidence type="ECO:0000256" key="1">
    <source>
        <dbReference type="ARBA" id="ARBA00004141"/>
    </source>
</evidence>